<evidence type="ECO:0000259" key="3">
    <source>
        <dbReference type="SMART" id="SM00331"/>
    </source>
</evidence>
<feature type="transmembrane region" description="Helical" evidence="2">
    <location>
        <begin position="46"/>
        <end position="64"/>
    </location>
</feature>
<keyword evidence="2" id="KW-1133">Transmembrane helix</keyword>
<dbReference type="EMBL" id="DSVI01000007">
    <property type="protein sequence ID" value="HGT47583.1"/>
    <property type="molecule type" value="Genomic_DNA"/>
</dbReference>
<dbReference type="PANTHER" id="PTHR43156">
    <property type="entry name" value="STAGE II SPORULATION PROTEIN E-RELATED"/>
    <property type="match status" value="1"/>
</dbReference>
<feature type="transmembrane region" description="Helical" evidence="2">
    <location>
        <begin position="105"/>
        <end position="123"/>
    </location>
</feature>
<feature type="transmembrane region" description="Helical" evidence="2">
    <location>
        <begin position="76"/>
        <end position="98"/>
    </location>
</feature>
<dbReference type="InterPro" id="IPR001932">
    <property type="entry name" value="PPM-type_phosphatase-like_dom"/>
</dbReference>
<feature type="domain" description="PPM-type phosphatase" evidence="3">
    <location>
        <begin position="248"/>
        <end position="460"/>
    </location>
</feature>
<dbReference type="PANTHER" id="PTHR43156:SF2">
    <property type="entry name" value="STAGE II SPORULATION PROTEIN E"/>
    <property type="match status" value="1"/>
</dbReference>
<keyword evidence="2" id="KW-0472">Membrane</keyword>
<feature type="transmembrane region" description="Helical" evidence="2">
    <location>
        <begin position="153"/>
        <end position="169"/>
    </location>
</feature>
<feature type="transmembrane region" description="Helical" evidence="2">
    <location>
        <begin position="181"/>
        <end position="201"/>
    </location>
</feature>
<evidence type="ECO:0000256" key="1">
    <source>
        <dbReference type="ARBA" id="ARBA00022801"/>
    </source>
</evidence>
<accession>A0A832D0X9</accession>
<dbReference type="InterPro" id="IPR036457">
    <property type="entry name" value="PPM-type-like_dom_sf"/>
</dbReference>
<comment type="caution">
    <text evidence="4">The sequence shown here is derived from an EMBL/GenBank/DDBJ whole genome shotgun (WGS) entry which is preliminary data.</text>
</comment>
<protein>
    <recommendedName>
        <fullName evidence="3">PPM-type phosphatase domain-containing protein</fullName>
    </recommendedName>
</protein>
<evidence type="ECO:0000256" key="2">
    <source>
        <dbReference type="SAM" id="Phobius"/>
    </source>
</evidence>
<dbReference type="GO" id="GO:0016791">
    <property type="term" value="F:phosphatase activity"/>
    <property type="evidence" value="ECO:0007669"/>
    <property type="project" value="TreeGrafter"/>
</dbReference>
<reference evidence="4" key="1">
    <citation type="journal article" date="2020" name="mSystems">
        <title>Genome- and Community-Level Interaction Insights into Carbon Utilization and Element Cycling Functions of Hydrothermarchaeota in Hydrothermal Sediment.</title>
        <authorList>
            <person name="Zhou Z."/>
            <person name="Liu Y."/>
            <person name="Xu W."/>
            <person name="Pan J."/>
            <person name="Luo Z.H."/>
            <person name="Li M."/>
        </authorList>
    </citation>
    <scope>NUCLEOTIDE SEQUENCE [LARGE SCALE GENOMIC DNA]</scope>
    <source>
        <strain evidence="4">SpSt-500</strain>
    </source>
</reference>
<name>A0A832D0X9_9BACT</name>
<dbReference type="Pfam" id="PF07228">
    <property type="entry name" value="SpoIIE"/>
    <property type="match status" value="1"/>
</dbReference>
<gene>
    <name evidence="4" type="ORF">ENS56_06085</name>
</gene>
<keyword evidence="1" id="KW-0378">Hydrolase</keyword>
<dbReference type="SMART" id="SM00331">
    <property type="entry name" value="PP2C_SIG"/>
    <property type="match status" value="1"/>
</dbReference>
<organism evidence="4">
    <name type="scientific">Ignavibacterium album</name>
    <dbReference type="NCBI Taxonomy" id="591197"/>
    <lineage>
        <taxon>Bacteria</taxon>
        <taxon>Pseudomonadati</taxon>
        <taxon>Ignavibacteriota</taxon>
        <taxon>Ignavibacteria</taxon>
        <taxon>Ignavibacteriales</taxon>
        <taxon>Ignavibacteriaceae</taxon>
        <taxon>Ignavibacterium</taxon>
    </lineage>
</organism>
<dbReference type="AlphaFoldDB" id="A0A832D0X9"/>
<dbReference type="Gene3D" id="3.60.40.10">
    <property type="entry name" value="PPM-type phosphatase domain"/>
    <property type="match status" value="1"/>
</dbReference>
<sequence length="485" mass="55127">MNKKVNRKLLTRQYGSLLINHYTLSFEDKILNDEFVDDVAIKSRRVIRLSMIFAIIIYVLFGLIDQEIVLESPDKYYPFRMIGIAQFTFVILSTYSPLFKRYSQAILSSIVLIGGLNVLMISLDKGNSLYAGLILTSIYAHSLLRLRFIYASLTTWILIITYFIILIFQNNAPSNVVVNNAFFLVTSNLLGMVASYSIEYFMRSAFWKSHIVNIKSSELEAEYSRKSAELESARQIQLSMLPQTLPQHPELEIAVTMQTASEIGGDYYDFHLAEDNTLTFAIGDATGHGAKAGAMVTAIKTLFSNYAPHMELTEFLKKSNHFIKQIRLPNLYMSLAVGKIKDDILEISGVGLPPFLIFRNSSGSIEELPLKGIPLGSFTNFPFIKRTIKLSPDDTLVFMTDGLPELFNAQKEMFGYEKIREILLQSNQHSVKEILDEIKIKASDWNNHQQDDITVLIIRKKVKVSDNILIDAKKINLGFKDRRLN</sequence>
<dbReference type="SUPFAM" id="SSF81606">
    <property type="entry name" value="PP2C-like"/>
    <property type="match status" value="1"/>
</dbReference>
<dbReference type="InterPro" id="IPR052016">
    <property type="entry name" value="Bact_Sigma-Reg"/>
</dbReference>
<proteinExistence type="predicted"/>
<keyword evidence="2" id="KW-0812">Transmembrane</keyword>
<evidence type="ECO:0000313" key="4">
    <source>
        <dbReference type="EMBL" id="HGT47583.1"/>
    </source>
</evidence>